<accession>A0AAV7Y084</accession>
<proteinExistence type="predicted"/>
<name>A0AAV7Y084_9NEOP</name>
<feature type="compositionally biased region" description="Basic and acidic residues" evidence="1">
    <location>
        <begin position="195"/>
        <end position="218"/>
    </location>
</feature>
<feature type="region of interest" description="Disordered" evidence="1">
    <location>
        <begin position="186"/>
        <end position="228"/>
    </location>
</feature>
<keyword evidence="4" id="KW-1185">Reference proteome</keyword>
<organism evidence="3 4">
    <name type="scientific">Megalurothrips usitatus</name>
    <name type="common">bean blossom thrips</name>
    <dbReference type="NCBI Taxonomy" id="439358"/>
    <lineage>
        <taxon>Eukaryota</taxon>
        <taxon>Metazoa</taxon>
        <taxon>Ecdysozoa</taxon>
        <taxon>Arthropoda</taxon>
        <taxon>Hexapoda</taxon>
        <taxon>Insecta</taxon>
        <taxon>Pterygota</taxon>
        <taxon>Neoptera</taxon>
        <taxon>Paraneoptera</taxon>
        <taxon>Thysanoptera</taxon>
        <taxon>Terebrantia</taxon>
        <taxon>Thripoidea</taxon>
        <taxon>Thripidae</taxon>
        <taxon>Megalurothrips</taxon>
    </lineage>
</organism>
<evidence type="ECO:0000313" key="3">
    <source>
        <dbReference type="EMBL" id="KAJ1532390.1"/>
    </source>
</evidence>
<dbReference type="Proteomes" id="UP001075354">
    <property type="component" value="Chromosome 1"/>
</dbReference>
<keyword evidence="2" id="KW-0812">Transmembrane</keyword>
<dbReference type="EMBL" id="JAPTSV010000001">
    <property type="protein sequence ID" value="KAJ1532390.1"/>
    <property type="molecule type" value="Genomic_DNA"/>
</dbReference>
<feature type="transmembrane region" description="Helical" evidence="2">
    <location>
        <begin position="244"/>
        <end position="267"/>
    </location>
</feature>
<keyword evidence="2" id="KW-0472">Membrane</keyword>
<feature type="region of interest" description="Disordered" evidence="1">
    <location>
        <begin position="351"/>
        <end position="392"/>
    </location>
</feature>
<evidence type="ECO:0000256" key="1">
    <source>
        <dbReference type="SAM" id="MobiDB-lite"/>
    </source>
</evidence>
<gene>
    <name evidence="3" type="ORF">ONE63_000990</name>
</gene>
<dbReference type="AlphaFoldDB" id="A0AAV7Y084"/>
<evidence type="ECO:0000256" key="2">
    <source>
        <dbReference type="SAM" id="Phobius"/>
    </source>
</evidence>
<keyword evidence="2" id="KW-1133">Transmembrane helix</keyword>
<feature type="transmembrane region" description="Helical" evidence="2">
    <location>
        <begin position="301"/>
        <end position="324"/>
    </location>
</feature>
<sequence>MASRRNPSPSPSISSLLSDVASELSPGESDIRNLVKKLLVKRLFIGQYQERRHVASLGIYRDLVVLHESESELQVDLDRARSKLSSFYGAGKWIGITSPDLIGVPAAGHCLWTKLRDVAFGFFWFQIRQICIEEREVFVRLKVIRPVCAIAVHPPVASASFVASLADNVDILKARLQSSIHSLTESQSSKVSAKPLHDGNETDKKPTGSPRVTEDNEKISSVPDSTTDDCNQKIKQKTLKFQDVLALLGLIFYNLREIITFLSVAFVGTLGRLGRCVEWVGDFSLKFIREVTIVLEKVTPIILGVIELVGKVIGGLYILLAMIFKKSDGPPGHPGQFPPAVQNRGALPPATWNRRALPPPEQNRRPPSAAEMRSDRYANYRTRNLPPGHFYE</sequence>
<comment type="caution">
    <text evidence="3">The sequence shown here is derived from an EMBL/GenBank/DDBJ whole genome shotgun (WGS) entry which is preliminary data.</text>
</comment>
<protein>
    <submittedName>
        <fullName evidence="3">Uncharacterized protein</fullName>
    </submittedName>
</protein>
<evidence type="ECO:0000313" key="4">
    <source>
        <dbReference type="Proteomes" id="UP001075354"/>
    </source>
</evidence>
<reference evidence="3" key="1">
    <citation type="submission" date="2022-12" db="EMBL/GenBank/DDBJ databases">
        <title>Chromosome-level genome assembly of the bean flower thrips Megalurothrips usitatus.</title>
        <authorList>
            <person name="Ma L."/>
            <person name="Liu Q."/>
            <person name="Li H."/>
            <person name="Cai W."/>
        </authorList>
    </citation>
    <scope>NUCLEOTIDE SEQUENCE</scope>
    <source>
        <strain evidence="3">Cailab_2022a</strain>
    </source>
</reference>